<dbReference type="PANTHER" id="PTHR31527:SF0">
    <property type="entry name" value="RE64534P"/>
    <property type="match status" value="1"/>
</dbReference>
<protein>
    <recommendedName>
        <fullName evidence="1">DUF1989 domain-containing protein</fullName>
    </recommendedName>
</protein>
<dbReference type="OrthoDB" id="5298498at2"/>
<dbReference type="PANTHER" id="PTHR31527">
    <property type="entry name" value="RE64534P"/>
    <property type="match status" value="1"/>
</dbReference>
<accession>A0A1H8VUM5</accession>
<keyword evidence="3" id="KW-1185">Reference proteome</keyword>
<gene>
    <name evidence="2" type="ORF">SAMN04488052_1167</name>
</gene>
<proteinExistence type="predicted"/>
<dbReference type="AlphaFoldDB" id="A0A1H8VUM5"/>
<organism evidence="2 3">
    <name type="scientific">Aquisalimonas asiatica</name>
    <dbReference type="NCBI Taxonomy" id="406100"/>
    <lineage>
        <taxon>Bacteria</taxon>
        <taxon>Pseudomonadati</taxon>
        <taxon>Pseudomonadota</taxon>
        <taxon>Gammaproteobacteria</taxon>
        <taxon>Chromatiales</taxon>
        <taxon>Ectothiorhodospiraceae</taxon>
        <taxon>Aquisalimonas</taxon>
    </lineage>
</organism>
<evidence type="ECO:0000313" key="3">
    <source>
        <dbReference type="Proteomes" id="UP000199657"/>
    </source>
</evidence>
<evidence type="ECO:0000313" key="2">
    <source>
        <dbReference type="EMBL" id="SEP19091.1"/>
    </source>
</evidence>
<dbReference type="InterPro" id="IPR017792">
    <property type="entry name" value="UAAP1"/>
</dbReference>
<dbReference type="InterPro" id="IPR018959">
    <property type="entry name" value="DUF1989"/>
</dbReference>
<dbReference type="NCBIfam" id="TIGR03425">
    <property type="entry name" value="urea_degr_2"/>
    <property type="match status" value="1"/>
</dbReference>
<dbReference type="Pfam" id="PF09347">
    <property type="entry name" value="DUF1989"/>
    <property type="match status" value="1"/>
</dbReference>
<feature type="domain" description="DUF1989" evidence="1">
    <location>
        <begin position="17"/>
        <end position="187"/>
    </location>
</feature>
<sequence length="245" mass="27261">MNATPVAEDRVVLRDAIPGGRYWSMVIKRGFTLRLTDRDGGANVAMLLFNPANLLERYNMADTLKGQHTSRLTRGNMLYSDMGRAMLSIVADTVGWHDTIGGVTDAAMIRDQYGEAPYQEHRNAFYRNGRELFLIELGKWGLGKRDLVPNLNLFSKVYAGNDGRMVYEPDHSQPGDSVDLRAEMDTLVVLNTAPHPMAPGSTYAPAGVDLAIYRSEPVRDDDYCVHHRPENARAYANTLIANCQG</sequence>
<name>A0A1H8VUM5_9GAMM</name>
<dbReference type="EMBL" id="FOEG01000016">
    <property type="protein sequence ID" value="SEP19091.1"/>
    <property type="molecule type" value="Genomic_DNA"/>
</dbReference>
<dbReference type="STRING" id="406100.SAMN04488052_1167"/>
<dbReference type="RefSeq" id="WP_091646497.1">
    <property type="nucleotide sequence ID" value="NZ_FOEG01000016.1"/>
</dbReference>
<dbReference type="Proteomes" id="UP000199657">
    <property type="component" value="Unassembled WGS sequence"/>
</dbReference>
<reference evidence="2 3" key="1">
    <citation type="submission" date="2016-10" db="EMBL/GenBank/DDBJ databases">
        <authorList>
            <person name="de Groot N.N."/>
        </authorList>
    </citation>
    <scope>NUCLEOTIDE SEQUENCE [LARGE SCALE GENOMIC DNA]</scope>
    <source>
        <strain evidence="2 3">CGMCC 1.6291</strain>
    </source>
</reference>
<evidence type="ECO:0000259" key="1">
    <source>
        <dbReference type="Pfam" id="PF09347"/>
    </source>
</evidence>